<dbReference type="AlphaFoldDB" id="Q66TV8"/>
<reference evidence="2" key="1">
    <citation type="submission" date="2004-04" db="EMBL/GenBank/DDBJ databases">
        <title>Midgut and salivary gland transcriptomes of the arbovirus vector Culicoides sonorensis (Diptera: Ceratopogonidae).</title>
        <authorList>
            <person name="Campbell C.L."/>
            <person name="VanDyke K.A."/>
            <person name="Letchworth G.J."/>
            <person name="Wilson W.C."/>
        </authorList>
    </citation>
    <scope>NUCLEOTIDE SEQUENCE</scope>
</reference>
<organism evidence="2">
    <name type="scientific">Culicoides sonorensis</name>
    <name type="common">Biting midge</name>
    <dbReference type="NCBI Taxonomy" id="179676"/>
    <lineage>
        <taxon>Eukaryota</taxon>
        <taxon>Metazoa</taxon>
        <taxon>Ecdysozoa</taxon>
        <taxon>Arthropoda</taxon>
        <taxon>Hexapoda</taxon>
        <taxon>Insecta</taxon>
        <taxon>Pterygota</taxon>
        <taxon>Neoptera</taxon>
        <taxon>Endopterygota</taxon>
        <taxon>Diptera</taxon>
        <taxon>Nematocera</taxon>
        <taxon>Chironomoidea</taxon>
        <taxon>Ceratopogonidae</taxon>
        <taxon>Ceratopogoninae</taxon>
        <taxon>Culicoides</taxon>
        <taxon>Monoculicoides</taxon>
    </lineage>
</organism>
<protein>
    <submittedName>
        <fullName evidence="2">Tubulin</fullName>
    </submittedName>
</protein>
<evidence type="ECO:0000256" key="1">
    <source>
        <dbReference type="SAM" id="Phobius"/>
    </source>
</evidence>
<evidence type="ECO:0000313" key="2">
    <source>
        <dbReference type="EMBL" id="AAU06553.1"/>
    </source>
</evidence>
<keyword evidence="1" id="KW-0812">Transmembrane</keyword>
<accession>Q66TV8</accession>
<keyword evidence="1" id="KW-1133">Transmembrane helix</keyword>
<feature type="non-terminal residue" evidence="2">
    <location>
        <position position="1"/>
    </location>
</feature>
<name>Q66TV8_CULSO</name>
<feature type="transmembrane region" description="Helical" evidence="1">
    <location>
        <begin position="56"/>
        <end position="78"/>
    </location>
</feature>
<proteinExistence type="evidence at transcript level"/>
<sequence length="129" mass="14659">RPNVPSNSLIGVQLVSKLVSTTNHQPLFQEVIWPRFNVPYACCPTQLPLLKHGPVWIINSILCMLNVLSFTGMSVKVWKKVNSLKPVKIWLLWGRVTKKLAWTLVKEKAKVPKNIKSPVEFESNKSKEA</sequence>
<dbReference type="EMBL" id="AY603645">
    <property type="protein sequence ID" value="AAU06553.1"/>
    <property type="molecule type" value="mRNA"/>
</dbReference>
<keyword evidence="1" id="KW-0472">Membrane</keyword>